<dbReference type="Pfam" id="PF14525">
    <property type="entry name" value="AraC_binding_2"/>
    <property type="match status" value="1"/>
</dbReference>
<evidence type="ECO:0000313" key="5">
    <source>
        <dbReference type="EMBL" id="QJS13873.1"/>
    </source>
</evidence>
<dbReference type="InterPro" id="IPR020449">
    <property type="entry name" value="Tscrpt_reg_AraC-type_HTH"/>
</dbReference>
<evidence type="ECO:0000256" key="3">
    <source>
        <dbReference type="ARBA" id="ARBA00023163"/>
    </source>
</evidence>
<feature type="domain" description="HTH araC/xylS-type" evidence="4">
    <location>
        <begin position="213"/>
        <end position="314"/>
    </location>
</feature>
<dbReference type="RefSeq" id="WP_171159264.1">
    <property type="nucleotide sequence ID" value="NZ_CP053189.1"/>
</dbReference>
<dbReference type="Gene3D" id="1.10.10.60">
    <property type="entry name" value="Homeodomain-like"/>
    <property type="match status" value="1"/>
</dbReference>
<dbReference type="PANTHER" id="PTHR46796:SF6">
    <property type="entry name" value="ARAC SUBFAMILY"/>
    <property type="match status" value="1"/>
</dbReference>
<dbReference type="KEGG" id="sarg:HKX69_33895"/>
<evidence type="ECO:0000256" key="1">
    <source>
        <dbReference type="ARBA" id="ARBA00023015"/>
    </source>
</evidence>
<evidence type="ECO:0000313" key="6">
    <source>
        <dbReference type="Proteomes" id="UP000502641"/>
    </source>
</evidence>
<protein>
    <submittedName>
        <fullName evidence="5">Helix-turn-helix domain-containing protein</fullName>
    </submittedName>
</protein>
<reference evidence="5 6" key="1">
    <citation type="submission" date="2020-05" db="EMBL/GenBank/DDBJ databases">
        <authorList>
            <person name="Li K."/>
        </authorList>
    </citation>
    <scope>NUCLEOTIDE SEQUENCE [LARGE SCALE GENOMIC DNA]</scope>
    <source>
        <strain evidence="6">jing01</strain>
    </source>
</reference>
<dbReference type="PANTHER" id="PTHR46796">
    <property type="entry name" value="HTH-TYPE TRANSCRIPTIONAL ACTIVATOR RHAS-RELATED"/>
    <property type="match status" value="1"/>
</dbReference>
<keyword evidence="1" id="KW-0805">Transcription regulation</keyword>
<evidence type="ECO:0000259" key="4">
    <source>
        <dbReference type="PROSITE" id="PS01124"/>
    </source>
</evidence>
<sequence length="329" mass="36278">MPVIVSTAELSAADRAECWHEAVSNTFVPLGVDLLEEEPSPGDITSDRLGVLRISHVSAGPQTVTRSSRLITGEDQEFVILTIQERGTALKEQDGRRCVVRPGQFSLSDSSRAFHKTLNESFAFTSFQFPREVLPVRPEDLRSLTATTFTGDEGSPAVLAQYFAGLARVAADVDDAVGRRLAVTALDLLALLVDERLGHLSRPHSATAAATLVRVKNHIMRNLGDPALSPRTIAAVHFMSVRYLHKLFEQEGTTVAGWIRAQRLERCRRDLLRPRALETGVAVIARRWGFVSAAHFSRAFRDAYGMTPREWLVHGLSDARGTRRTDMAA</sequence>
<dbReference type="InterPro" id="IPR035418">
    <property type="entry name" value="AraC-bd_2"/>
</dbReference>
<gene>
    <name evidence="5" type="ORF">HKX69_33895</name>
</gene>
<dbReference type="InterPro" id="IPR018060">
    <property type="entry name" value="HTH_AraC"/>
</dbReference>
<dbReference type="InterPro" id="IPR009057">
    <property type="entry name" value="Homeodomain-like_sf"/>
</dbReference>
<dbReference type="GO" id="GO:0043565">
    <property type="term" value="F:sequence-specific DNA binding"/>
    <property type="evidence" value="ECO:0007669"/>
    <property type="project" value="InterPro"/>
</dbReference>
<name>A0A6M4PUY5_9ACTN</name>
<dbReference type="SMART" id="SM00342">
    <property type="entry name" value="HTH_ARAC"/>
    <property type="match status" value="1"/>
</dbReference>
<dbReference type="PRINTS" id="PR00032">
    <property type="entry name" value="HTHARAC"/>
</dbReference>
<organism evidence="5 6">
    <name type="scientific">Streptomyces argyrophylli</name>
    <dbReference type="NCBI Taxonomy" id="2726118"/>
    <lineage>
        <taxon>Bacteria</taxon>
        <taxon>Bacillati</taxon>
        <taxon>Actinomycetota</taxon>
        <taxon>Actinomycetes</taxon>
        <taxon>Kitasatosporales</taxon>
        <taxon>Streptomycetaceae</taxon>
        <taxon>Streptomyces</taxon>
    </lineage>
</organism>
<dbReference type="AlphaFoldDB" id="A0A6M4PUY5"/>
<dbReference type="Proteomes" id="UP000502641">
    <property type="component" value="Chromosome"/>
</dbReference>
<dbReference type="PROSITE" id="PS01124">
    <property type="entry name" value="HTH_ARAC_FAMILY_2"/>
    <property type="match status" value="1"/>
</dbReference>
<proteinExistence type="predicted"/>
<keyword evidence="3" id="KW-0804">Transcription</keyword>
<dbReference type="SUPFAM" id="SSF46689">
    <property type="entry name" value="Homeodomain-like"/>
    <property type="match status" value="1"/>
</dbReference>
<dbReference type="EMBL" id="CP053189">
    <property type="protein sequence ID" value="QJS13873.1"/>
    <property type="molecule type" value="Genomic_DNA"/>
</dbReference>
<dbReference type="Pfam" id="PF12833">
    <property type="entry name" value="HTH_18"/>
    <property type="match status" value="1"/>
</dbReference>
<evidence type="ECO:0000256" key="2">
    <source>
        <dbReference type="ARBA" id="ARBA00023125"/>
    </source>
</evidence>
<keyword evidence="2" id="KW-0238">DNA-binding</keyword>
<keyword evidence="6" id="KW-1185">Reference proteome</keyword>
<accession>A0A6M4PUY5</accession>
<dbReference type="GO" id="GO:0003700">
    <property type="term" value="F:DNA-binding transcription factor activity"/>
    <property type="evidence" value="ECO:0007669"/>
    <property type="project" value="InterPro"/>
</dbReference>
<dbReference type="InterPro" id="IPR050204">
    <property type="entry name" value="AraC_XylS_family_regulators"/>
</dbReference>